<evidence type="ECO:0000313" key="1">
    <source>
        <dbReference type="EMBL" id="MFB6491229.1"/>
    </source>
</evidence>
<sequence length="275" mass="30812">MKLLELVAEAADKFSRNGLVLNINEDELVIVGDLHGDIETLEQILKRWNKKILFLGDYVDRGTHGVEVLETALGLYLEGRAYMLRGNHESAIMNKEEGFLDELCLLKQMPNCLEIYRNIENTFVKMPLAAVVNGSIFAVHGGIPLREPSMEPAPIEDLRRASDLAMPADPIAWQALWNDPCECETYRPSPRGFGIWLFGRRPTEAFLKREGLRRIVRGHLYVESGYAVHLGVVHTVFSSKAGPYKHARPKVALLSGGAMSIIDIYTGEEVAEVRL</sequence>
<organism evidence="1 2">
    <name type="scientific">Thermoproteus sp. AZ2</name>
    <dbReference type="NCBI Taxonomy" id="1609232"/>
    <lineage>
        <taxon>Archaea</taxon>
        <taxon>Thermoproteota</taxon>
        <taxon>Thermoprotei</taxon>
        <taxon>Thermoproteales</taxon>
        <taxon>Thermoproteaceae</taxon>
        <taxon>Thermoproteus</taxon>
    </lineage>
</organism>
<accession>A0ACC6V2D1</accession>
<reference evidence="1" key="1">
    <citation type="submission" date="2024-07" db="EMBL/GenBank/DDBJ databases">
        <title>Metagenome and Metagenome-Assembled Genomes of Archaea from a hot spring from the geothermal field of Los Azufres, Mexico.</title>
        <authorList>
            <person name="Marin-Paredes R."/>
            <person name="Martinez-Romero E."/>
            <person name="Servin-Garciduenas L.E."/>
        </authorList>
    </citation>
    <scope>NUCLEOTIDE SEQUENCE</scope>
</reference>
<dbReference type="Proteomes" id="UP000033636">
    <property type="component" value="Unassembled WGS sequence"/>
</dbReference>
<gene>
    <name evidence="1" type="ORF">TU35_008370</name>
</gene>
<comment type="caution">
    <text evidence="1">The sequence shown here is derived from an EMBL/GenBank/DDBJ whole genome shotgun (WGS) entry which is preliminary data.</text>
</comment>
<dbReference type="EMBL" id="JZWT02000025">
    <property type="protein sequence ID" value="MFB6491229.1"/>
    <property type="molecule type" value="Genomic_DNA"/>
</dbReference>
<evidence type="ECO:0000313" key="2">
    <source>
        <dbReference type="Proteomes" id="UP000033636"/>
    </source>
</evidence>
<protein>
    <submittedName>
        <fullName evidence="1">Metallophosphoesterase</fullName>
    </submittedName>
</protein>
<name>A0ACC6V2D1_9CREN</name>
<proteinExistence type="predicted"/>